<dbReference type="AlphaFoldDB" id="A0A9D2UJC8"/>
<evidence type="ECO:0000313" key="2">
    <source>
        <dbReference type="EMBL" id="HJD53490.1"/>
    </source>
</evidence>
<sequence length="300" mass="32750">MPHSSPVADGEVSGFGSASKTQLENKLRSVLSSRKLLSKAGDSRFVLAAHLTVLEKEVLGTAPTKIAIRLQVNVAAGDGMTGTCYASNELTVKGVGQTEQAALTSAIRSISPSDKRVGMMLDEAVERIIGYYNEQGPSIISNAVMLAGQEKYEQAIYELSLIPMECTAYEAAQEAVQQVYVQYINREAGKALGKAKAQWAGNPTAENAETVMAMLMEIDPSADNYAEVEAFMSDVEKHVTKENAQKRADALAREKAERDLERERMQIGLEREKAQMAAIESIADAYAESLPDVVYYVDWW</sequence>
<comment type="caution">
    <text evidence="2">The sequence shown here is derived from an EMBL/GenBank/DDBJ whole genome shotgun (WGS) entry which is preliminary data.</text>
</comment>
<evidence type="ECO:0000256" key="1">
    <source>
        <dbReference type="SAM" id="Coils"/>
    </source>
</evidence>
<name>A0A9D2UJC8_9BACT</name>
<accession>A0A9D2UJC8</accession>
<proteinExistence type="predicted"/>
<gene>
    <name evidence="2" type="ORF">IAA93_07195</name>
</gene>
<reference evidence="2" key="2">
    <citation type="submission" date="2021-04" db="EMBL/GenBank/DDBJ databases">
        <authorList>
            <person name="Gilroy R."/>
        </authorList>
    </citation>
    <scope>NUCLEOTIDE SEQUENCE</scope>
    <source>
        <strain evidence="2">MalCec1-1739</strain>
    </source>
</reference>
<keyword evidence="1" id="KW-0175">Coiled coil</keyword>
<evidence type="ECO:0000313" key="3">
    <source>
        <dbReference type="Proteomes" id="UP000787625"/>
    </source>
</evidence>
<reference evidence="2" key="1">
    <citation type="journal article" date="2021" name="PeerJ">
        <title>Extensive microbial diversity within the chicken gut microbiome revealed by metagenomics and culture.</title>
        <authorList>
            <person name="Gilroy R."/>
            <person name="Ravi A."/>
            <person name="Getino M."/>
            <person name="Pursley I."/>
            <person name="Horton D.L."/>
            <person name="Alikhan N.F."/>
            <person name="Baker D."/>
            <person name="Gharbi K."/>
            <person name="Hall N."/>
            <person name="Watson M."/>
            <person name="Adriaenssens E.M."/>
            <person name="Foster-Nyarko E."/>
            <person name="Jarju S."/>
            <person name="Secka A."/>
            <person name="Antonio M."/>
            <person name="Oren A."/>
            <person name="Chaudhuri R.R."/>
            <person name="La Ragione R."/>
            <person name="Hildebrand F."/>
            <person name="Pallen M.J."/>
        </authorList>
    </citation>
    <scope>NUCLEOTIDE SEQUENCE</scope>
    <source>
        <strain evidence="2">MalCec1-1739</strain>
    </source>
</reference>
<protein>
    <submittedName>
        <fullName evidence="2">Uncharacterized protein</fullName>
    </submittedName>
</protein>
<dbReference type="EMBL" id="DWUP01000166">
    <property type="protein sequence ID" value="HJD53490.1"/>
    <property type="molecule type" value="Genomic_DNA"/>
</dbReference>
<dbReference type="Proteomes" id="UP000787625">
    <property type="component" value="Unassembled WGS sequence"/>
</dbReference>
<organism evidence="2 3">
    <name type="scientific">Candidatus Avibacteroides avistercoris</name>
    <dbReference type="NCBI Taxonomy" id="2840690"/>
    <lineage>
        <taxon>Bacteria</taxon>
        <taxon>Pseudomonadati</taxon>
        <taxon>Bacteroidota</taxon>
        <taxon>Bacteroidia</taxon>
        <taxon>Bacteroidales</taxon>
        <taxon>Bacteroidaceae</taxon>
        <taxon>Bacteroidaceae incertae sedis</taxon>
        <taxon>Candidatus Avibacteroides</taxon>
    </lineage>
</organism>
<feature type="coiled-coil region" evidence="1">
    <location>
        <begin position="241"/>
        <end position="273"/>
    </location>
</feature>